<feature type="domain" description="SHSP" evidence="4">
    <location>
        <begin position="29"/>
        <end position="139"/>
    </location>
</feature>
<dbReference type="InterPro" id="IPR037913">
    <property type="entry name" value="ACD_IbpA/B"/>
</dbReference>
<dbReference type="Gene3D" id="2.60.40.790">
    <property type="match status" value="1"/>
</dbReference>
<dbReference type="Pfam" id="PF00011">
    <property type="entry name" value="HSP20"/>
    <property type="match status" value="1"/>
</dbReference>
<dbReference type="InterPro" id="IPR002068">
    <property type="entry name" value="A-crystallin/Hsp20_dom"/>
</dbReference>
<comment type="similarity">
    <text evidence="2 3">Belongs to the small heat shock protein (HSP20) family.</text>
</comment>
<proteinExistence type="inferred from homology"/>
<dbReference type="PATRIC" id="fig|48936.3.peg.1131"/>
<dbReference type="Proteomes" id="UP000031338">
    <property type="component" value="Unassembled WGS sequence"/>
</dbReference>
<evidence type="ECO:0000256" key="1">
    <source>
        <dbReference type="ARBA" id="ARBA00023016"/>
    </source>
</evidence>
<dbReference type="RefSeq" id="WP_039332216.1">
    <property type="nucleotide sequence ID" value="NZ_JBNNWK010000001.1"/>
</dbReference>
<protein>
    <submittedName>
        <fullName evidence="5">Heat shock protein Hsp20</fullName>
    </submittedName>
</protein>
<gene>
    <name evidence="5" type="ORF">NJ75_01123</name>
</gene>
<evidence type="ECO:0000259" key="4">
    <source>
        <dbReference type="PROSITE" id="PS01031"/>
    </source>
</evidence>
<dbReference type="PANTHER" id="PTHR47062">
    <property type="match status" value="1"/>
</dbReference>
<name>A0A0B9AGK7_9SPHN</name>
<dbReference type="InterPro" id="IPR008978">
    <property type="entry name" value="HSP20-like_chaperone"/>
</dbReference>
<sequence>MNRFDFTPYRRTTVGFDRLFDLLERQARANAGDNYPPFNIERSGEDAYRITLAVAGFKAEDIDITAQQNLLVVKGQRPEPQDREFLHVGIANRGFERRFELADFVRVEAADLADGLLTIDLVREVPEAMKPKKVLIGAQNQLKVIEGDNTAAA</sequence>
<evidence type="ECO:0000256" key="2">
    <source>
        <dbReference type="PROSITE-ProRule" id="PRU00285"/>
    </source>
</evidence>
<accession>A0A0B9AGK7</accession>
<dbReference type="PROSITE" id="PS01031">
    <property type="entry name" value="SHSP"/>
    <property type="match status" value="1"/>
</dbReference>
<evidence type="ECO:0000313" key="6">
    <source>
        <dbReference type="Proteomes" id="UP000031338"/>
    </source>
</evidence>
<keyword evidence="6" id="KW-1185">Reference proteome</keyword>
<dbReference type="STRING" id="48936.NJ75_01123"/>
<evidence type="ECO:0000256" key="3">
    <source>
        <dbReference type="RuleBase" id="RU003616"/>
    </source>
</evidence>
<dbReference type="CDD" id="cd06470">
    <property type="entry name" value="ACD_IbpA-B_like"/>
    <property type="match status" value="1"/>
</dbReference>
<evidence type="ECO:0000313" key="5">
    <source>
        <dbReference type="EMBL" id="KHS48453.1"/>
    </source>
</evidence>
<dbReference type="PANTHER" id="PTHR47062:SF1">
    <property type="entry name" value="SMALL HEAT SHOCK PROTEIN IBPA"/>
    <property type="match status" value="1"/>
</dbReference>
<organism evidence="5 6">
    <name type="scientific">Novosphingobium subterraneum</name>
    <dbReference type="NCBI Taxonomy" id="48936"/>
    <lineage>
        <taxon>Bacteria</taxon>
        <taxon>Pseudomonadati</taxon>
        <taxon>Pseudomonadota</taxon>
        <taxon>Alphaproteobacteria</taxon>
        <taxon>Sphingomonadales</taxon>
        <taxon>Sphingomonadaceae</taxon>
        <taxon>Novosphingobium</taxon>
    </lineage>
</organism>
<dbReference type="AlphaFoldDB" id="A0A0B9AGK7"/>
<reference evidence="5 6" key="1">
    <citation type="submission" date="2014-10" db="EMBL/GenBank/DDBJ databases">
        <title>Draft genome sequence of Novosphingobium subterraneum DSM 12447.</title>
        <authorList>
            <person name="Gan H.M."/>
            <person name="Gan H.Y."/>
            <person name="Savka M.A."/>
        </authorList>
    </citation>
    <scope>NUCLEOTIDE SEQUENCE [LARGE SCALE GENOMIC DNA]</scope>
    <source>
        <strain evidence="5 6">DSM 12447</strain>
    </source>
</reference>
<dbReference type="SUPFAM" id="SSF49764">
    <property type="entry name" value="HSP20-like chaperones"/>
    <property type="match status" value="1"/>
</dbReference>
<keyword evidence="1 5" id="KW-0346">Stress response</keyword>
<dbReference type="EMBL" id="JRVC01000004">
    <property type="protein sequence ID" value="KHS48453.1"/>
    <property type="molecule type" value="Genomic_DNA"/>
</dbReference>
<comment type="caution">
    <text evidence="5">The sequence shown here is derived from an EMBL/GenBank/DDBJ whole genome shotgun (WGS) entry which is preliminary data.</text>
</comment>